<gene>
    <name evidence="2" type="ORF">FD145_1306</name>
</gene>
<proteinExistence type="predicted"/>
<organism evidence="2 3">
    <name type="scientific">Candidatus Saganbacteria bacterium</name>
    <dbReference type="NCBI Taxonomy" id="2575572"/>
    <lineage>
        <taxon>Bacteria</taxon>
        <taxon>Bacillati</taxon>
        <taxon>Saganbacteria</taxon>
    </lineage>
</organism>
<reference evidence="2 3" key="1">
    <citation type="submission" date="2019-12" db="EMBL/GenBank/DDBJ databases">
        <authorList>
            <person name="Wolfe R."/>
            <person name="Danczak R."/>
            <person name="Wilkins M."/>
        </authorList>
    </citation>
    <scope>NUCLEOTIDE SEQUENCE [LARGE SCALE GENOMIC DNA]</scope>
    <source>
        <strain evidence="2">X2_MaxBin.013</strain>
    </source>
</reference>
<keyword evidence="1" id="KW-0175">Coiled coil</keyword>
<evidence type="ECO:0000256" key="1">
    <source>
        <dbReference type="SAM" id="Coils"/>
    </source>
</evidence>
<protein>
    <submittedName>
        <fullName evidence="2">Uncharacterized protein</fullName>
    </submittedName>
</protein>
<dbReference type="EMBL" id="WPAF01000027">
    <property type="protein sequence ID" value="KAF0133396.1"/>
    <property type="molecule type" value="Genomic_DNA"/>
</dbReference>
<comment type="caution">
    <text evidence="2">The sequence shown here is derived from an EMBL/GenBank/DDBJ whole genome shotgun (WGS) entry which is preliminary data.</text>
</comment>
<name>A0A833L051_UNCSA</name>
<dbReference type="AlphaFoldDB" id="A0A833L051"/>
<evidence type="ECO:0000313" key="3">
    <source>
        <dbReference type="Proteomes" id="UP000488506"/>
    </source>
</evidence>
<evidence type="ECO:0000313" key="2">
    <source>
        <dbReference type="EMBL" id="KAF0133396.1"/>
    </source>
</evidence>
<feature type="coiled-coil region" evidence="1">
    <location>
        <begin position="185"/>
        <end position="226"/>
    </location>
</feature>
<feature type="coiled-coil region" evidence="1">
    <location>
        <begin position="359"/>
        <end position="386"/>
    </location>
</feature>
<accession>A0A833L051</accession>
<dbReference type="Proteomes" id="UP000488506">
    <property type="component" value="Unassembled WGS sequence"/>
</dbReference>
<sequence length="539" mass="58700">MALSAINNNVNATRNLVVNFARGNDFSSLRVQLAEVALLDSKIPDQRAEKLTLLTYIGAHLGNHAAFGSEVKQLIEAQLFEAQVTDINLQYLARPVKASLKRGALVSLTGQSGSDLKAILEGLCMIEADMINPNLHREAQEFYESLLRPAPSKNPAMATTATPVVLSSTPAPLQVKLKSELNTPLNQIEQELETLSISFVKLTNTYKELIAKLKELEGQATAERLEYEQNVETDPRGMQAGIDELDQVINGSQIAKRLIDDNWFSIANNAFNFASVFGRHDGESPASEPIPDLVAGNLLGPEIGRDIYVLNTGMKQLANKFNEIVDLWEQVSPIITKAFSEGQNNNSRLAHLSARNAAVQALNTRNQILQDRIRQIEEKAQAVSIEVREWYSQEILPPPAPMPVVSAVPASQPVELLPGVDEIFNSLPALATISVDQTSVGSALLKPSNINDKFSEIKASTAGNLPNLVNETIAWIEQKIGAELSNRQIIYDAVREGKVDNAGIINLIEVGLANMALLGNEGANSLLQPNLLRNSDTSV</sequence>